<sequence>MATSGTRSGSRTSAPAVVRASGTARTKDAPAVKLRRLRERGTVLLDRIQGTGTQSSGASYYLILGSALALTAIGLLMVLSSSAVESIADDNSPFSLFVRQSIFAGLGVTAMLILSRWKPATYRRLAWPGLALSVILLLLVFTPLGESVGGNRNWITLPGGTSLQPSEVAKLGMCLWMAAVLAAKERLLGNWKHLVIPVVVPGAILIVGPVLAGNDLGTAMILMLIIAGGLFFAGAPLKLFGIAGLCATALVLLLVVVSPNRMGRILMWTDQGCETTTGLNMQSCNGLFALASGGWWGVGLGQSRQKYNWIPEAHNDYIFAIIGEELGLLGTMVILALFGILAIALVRTVMRQESLFVRIFAGSIMVWIIGQAFVNIAVVTGLLPVIGVPLPFISYGGSALTVTLAAVGVLLSFARTSAAGRKKPGGLIGRLRQHTSAGTR</sequence>
<keyword evidence="12" id="KW-0131">Cell cycle</keyword>
<evidence type="ECO:0000256" key="13">
    <source>
        <dbReference type="ARBA" id="ARBA00023316"/>
    </source>
</evidence>
<dbReference type="PROSITE" id="PS00428">
    <property type="entry name" value="FTSW_RODA_SPOVE"/>
    <property type="match status" value="1"/>
</dbReference>
<keyword evidence="7 23" id="KW-0812">Transmembrane</keyword>
<dbReference type="InterPro" id="IPR001182">
    <property type="entry name" value="FtsW/RodA"/>
</dbReference>
<evidence type="ECO:0000256" key="23">
    <source>
        <dbReference type="SAM" id="Phobius"/>
    </source>
</evidence>
<feature type="transmembrane region" description="Helical" evidence="23">
    <location>
        <begin position="392"/>
        <end position="414"/>
    </location>
</feature>
<dbReference type="InterPro" id="IPR018365">
    <property type="entry name" value="Cell_cycle_FtsW-rel_CS"/>
</dbReference>
<evidence type="ECO:0000256" key="21">
    <source>
        <dbReference type="ARBA" id="ARBA00049966"/>
    </source>
</evidence>
<feature type="transmembrane region" description="Helical" evidence="23">
    <location>
        <begin position="218"/>
        <end position="234"/>
    </location>
</feature>
<feature type="transmembrane region" description="Helical" evidence="23">
    <location>
        <begin position="326"/>
        <end position="347"/>
    </location>
</feature>
<evidence type="ECO:0000256" key="3">
    <source>
        <dbReference type="ARBA" id="ARBA00022475"/>
    </source>
</evidence>
<feature type="compositionally biased region" description="Low complexity" evidence="22">
    <location>
        <begin position="1"/>
        <end position="13"/>
    </location>
</feature>
<protein>
    <recommendedName>
        <fullName evidence="17">Probable peptidoglycan glycosyltransferase FtsW</fullName>
        <ecNumber evidence="19">2.4.99.28</ecNumber>
    </recommendedName>
    <alternativeName>
        <fullName evidence="18">Cell division protein FtsW</fullName>
    </alternativeName>
    <alternativeName>
        <fullName evidence="15">Cell wall polymerase</fullName>
    </alternativeName>
    <alternativeName>
        <fullName evidence="14">Peptidoglycan polymerase</fullName>
    </alternativeName>
</protein>
<evidence type="ECO:0000256" key="6">
    <source>
        <dbReference type="ARBA" id="ARBA00022679"/>
    </source>
</evidence>
<proteinExistence type="inferred from homology"/>
<evidence type="ECO:0000313" key="24">
    <source>
        <dbReference type="EMBL" id="UNK44697.1"/>
    </source>
</evidence>
<feature type="transmembrane region" description="Helical" evidence="23">
    <location>
        <begin position="194"/>
        <end position="212"/>
    </location>
</feature>
<keyword evidence="10 23" id="KW-1133">Transmembrane helix</keyword>
<evidence type="ECO:0000256" key="9">
    <source>
        <dbReference type="ARBA" id="ARBA00022984"/>
    </source>
</evidence>
<keyword evidence="13" id="KW-0961">Cell wall biogenesis/degradation</keyword>
<name>A0ABY3W3J6_9MICC</name>
<evidence type="ECO:0000256" key="18">
    <source>
        <dbReference type="ARBA" id="ARBA00041418"/>
    </source>
</evidence>
<evidence type="ECO:0000256" key="7">
    <source>
        <dbReference type="ARBA" id="ARBA00022692"/>
    </source>
</evidence>
<evidence type="ECO:0000256" key="10">
    <source>
        <dbReference type="ARBA" id="ARBA00022989"/>
    </source>
</evidence>
<dbReference type="PANTHER" id="PTHR30474:SF2">
    <property type="entry name" value="PEPTIDOGLYCAN GLYCOSYLTRANSFERASE FTSW-RELATED"/>
    <property type="match status" value="1"/>
</dbReference>
<evidence type="ECO:0000313" key="25">
    <source>
        <dbReference type="Proteomes" id="UP000829069"/>
    </source>
</evidence>
<dbReference type="Proteomes" id="UP000829069">
    <property type="component" value="Chromosome"/>
</dbReference>
<evidence type="ECO:0000256" key="19">
    <source>
        <dbReference type="ARBA" id="ARBA00044770"/>
    </source>
</evidence>
<evidence type="ECO:0000256" key="4">
    <source>
        <dbReference type="ARBA" id="ARBA00022618"/>
    </source>
</evidence>
<evidence type="ECO:0000256" key="20">
    <source>
        <dbReference type="ARBA" id="ARBA00049902"/>
    </source>
</evidence>
<evidence type="ECO:0000256" key="12">
    <source>
        <dbReference type="ARBA" id="ARBA00023306"/>
    </source>
</evidence>
<comment type="similarity">
    <text evidence="16">Belongs to the SEDS family. FtsW subfamily.</text>
</comment>
<comment type="function">
    <text evidence="21">Peptidoglycan polymerase that is essential for cell division.</text>
</comment>
<dbReference type="EMBL" id="CP093326">
    <property type="protein sequence ID" value="UNK44697.1"/>
    <property type="molecule type" value="Genomic_DNA"/>
</dbReference>
<comment type="pathway">
    <text evidence="2">Cell wall biogenesis; peptidoglycan biosynthesis.</text>
</comment>
<evidence type="ECO:0000256" key="1">
    <source>
        <dbReference type="ARBA" id="ARBA00004651"/>
    </source>
</evidence>
<evidence type="ECO:0000256" key="5">
    <source>
        <dbReference type="ARBA" id="ARBA00022676"/>
    </source>
</evidence>
<dbReference type="RefSeq" id="WP_241913097.1">
    <property type="nucleotide sequence ID" value="NZ_CP093326.1"/>
</dbReference>
<reference evidence="24 25" key="1">
    <citation type="submission" date="2022-03" db="EMBL/GenBank/DDBJ databases">
        <title>Isotopic signatures of nitrous oxide derived from detoxification processes.</title>
        <authorList>
            <person name="Behrendt U."/>
            <person name="Buchen C."/>
            <person name="Well R."/>
            <person name="Ulrich A."/>
            <person name="Rohe L."/>
            <person name="Kolb S."/>
            <person name="Schloter M."/>
            <person name="Horn M.A."/>
            <person name="Augustin J."/>
        </authorList>
    </citation>
    <scope>NUCLEOTIDE SEQUENCE [LARGE SCALE GENOMIC DNA]</scope>
    <source>
        <strain evidence="24 25">S4-C24</strain>
    </source>
</reference>
<evidence type="ECO:0000256" key="17">
    <source>
        <dbReference type="ARBA" id="ARBA00041185"/>
    </source>
</evidence>
<evidence type="ECO:0000256" key="2">
    <source>
        <dbReference type="ARBA" id="ARBA00004752"/>
    </source>
</evidence>
<keyword evidence="11 23" id="KW-0472">Membrane</keyword>
<dbReference type="PANTHER" id="PTHR30474">
    <property type="entry name" value="CELL CYCLE PROTEIN"/>
    <property type="match status" value="1"/>
</dbReference>
<feature type="transmembrane region" description="Helical" evidence="23">
    <location>
        <begin position="60"/>
        <end position="84"/>
    </location>
</feature>
<organism evidence="24 25">
    <name type="scientific">Arthrobacter sulfonylureivorans</name>
    <dbReference type="NCBI Taxonomy" id="2486855"/>
    <lineage>
        <taxon>Bacteria</taxon>
        <taxon>Bacillati</taxon>
        <taxon>Actinomycetota</taxon>
        <taxon>Actinomycetes</taxon>
        <taxon>Micrococcales</taxon>
        <taxon>Micrococcaceae</taxon>
        <taxon>Arthrobacter</taxon>
    </lineage>
</organism>
<feature type="region of interest" description="Disordered" evidence="22">
    <location>
        <begin position="1"/>
        <end position="27"/>
    </location>
</feature>
<evidence type="ECO:0000256" key="16">
    <source>
        <dbReference type="ARBA" id="ARBA00038053"/>
    </source>
</evidence>
<dbReference type="Pfam" id="PF01098">
    <property type="entry name" value="FTSW_RODA_SPOVE"/>
    <property type="match status" value="1"/>
</dbReference>
<evidence type="ECO:0000256" key="14">
    <source>
        <dbReference type="ARBA" id="ARBA00032370"/>
    </source>
</evidence>
<dbReference type="NCBIfam" id="TIGR02614">
    <property type="entry name" value="ftsW"/>
    <property type="match status" value="1"/>
</dbReference>
<feature type="transmembrane region" description="Helical" evidence="23">
    <location>
        <begin position="239"/>
        <end position="258"/>
    </location>
</feature>
<comment type="catalytic activity">
    <reaction evidence="20">
        <text>[GlcNAc-(1-&gt;4)-Mur2Ac(oyl-L-Ala-gamma-D-Glu-L-Lys-D-Ala-D-Ala)](n)-di-trans,octa-cis-undecaprenyl diphosphate + beta-D-GlcNAc-(1-&gt;4)-Mur2Ac(oyl-L-Ala-gamma-D-Glu-L-Lys-D-Ala-D-Ala)-di-trans,octa-cis-undecaprenyl diphosphate = [GlcNAc-(1-&gt;4)-Mur2Ac(oyl-L-Ala-gamma-D-Glu-L-Lys-D-Ala-D-Ala)](n+1)-di-trans,octa-cis-undecaprenyl diphosphate + di-trans,octa-cis-undecaprenyl diphosphate + H(+)</text>
        <dbReference type="Rhea" id="RHEA:23708"/>
        <dbReference type="Rhea" id="RHEA-COMP:9602"/>
        <dbReference type="Rhea" id="RHEA-COMP:9603"/>
        <dbReference type="ChEBI" id="CHEBI:15378"/>
        <dbReference type="ChEBI" id="CHEBI:58405"/>
        <dbReference type="ChEBI" id="CHEBI:60033"/>
        <dbReference type="ChEBI" id="CHEBI:78435"/>
        <dbReference type="EC" id="2.4.99.28"/>
    </reaction>
</comment>
<keyword evidence="4" id="KW-0132">Cell division</keyword>
<keyword evidence="6" id="KW-0808">Transferase</keyword>
<feature type="transmembrane region" description="Helical" evidence="23">
    <location>
        <begin position="359"/>
        <end position="386"/>
    </location>
</feature>
<keyword evidence="9" id="KW-0573">Peptidoglycan synthesis</keyword>
<accession>A0ABY3W3J6</accession>
<feature type="transmembrane region" description="Helical" evidence="23">
    <location>
        <begin position="126"/>
        <end position="144"/>
    </location>
</feature>
<dbReference type="InterPro" id="IPR013437">
    <property type="entry name" value="FtsW"/>
</dbReference>
<evidence type="ECO:0000256" key="11">
    <source>
        <dbReference type="ARBA" id="ARBA00023136"/>
    </source>
</evidence>
<dbReference type="EC" id="2.4.99.28" evidence="19"/>
<evidence type="ECO:0000256" key="8">
    <source>
        <dbReference type="ARBA" id="ARBA00022960"/>
    </source>
</evidence>
<keyword evidence="8" id="KW-0133">Cell shape</keyword>
<keyword evidence="5" id="KW-0328">Glycosyltransferase</keyword>
<comment type="subcellular location">
    <subcellularLocation>
        <location evidence="1">Cell membrane</location>
        <topology evidence="1">Multi-pass membrane protein</topology>
    </subcellularLocation>
</comment>
<keyword evidence="3" id="KW-1003">Cell membrane</keyword>
<evidence type="ECO:0000256" key="22">
    <source>
        <dbReference type="SAM" id="MobiDB-lite"/>
    </source>
</evidence>
<evidence type="ECO:0000256" key="15">
    <source>
        <dbReference type="ARBA" id="ARBA00033270"/>
    </source>
</evidence>
<feature type="transmembrane region" description="Helical" evidence="23">
    <location>
        <begin position="96"/>
        <end position="114"/>
    </location>
</feature>
<gene>
    <name evidence="24" type="primary">ftsW</name>
    <name evidence="24" type="ORF">MNQ99_11990</name>
</gene>
<keyword evidence="25" id="KW-1185">Reference proteome</keyword>